<dbReference type="SUPFAM" id="SSF52821">
    <property type="entry name" value="Rhodanese/Cell cycle control phosphatase"/>
    <property type="match status" value="2"/>
</dbReference>
<keyword evidence="5" id="KW-0670">Pyruvate</keyword>
<dbReference type="Gene3D" id="3.40.50.720">
    <property type="entry name" value="NAD(P)-binding Rossmann-like Domain"/>
    <property type="match status" value="1"/>
</dbReference>
<name>A0A853B026_9PSEU</name>
<sequence>MRYVIIGAGAVGSTVAAQLQLAGVPSVLIARGEHGARIRERGLRYFRPSGEQLVRIPVATGAAEVELAPDDVLVVATKTQNTEEVLQEWAWRPAGSGVAADLPVLMLQNGLENERAALRRFAPVFGASLWMPTSYLEPGEVSAQGAETSGILWLGQFPSGDDPRLEQIAADLRTAGFGVQIVPDLLRWKAGKLLANLGNAVDALFGLDARAASFGKDVRTEGRRVLAAAGIDPADLRKESEVDTAAADPVEIPGRARGGSSTRQSLVRGTGSVEGDFLNGEIVLLGRLHGVPTPLNEALQRRLALAAARGEAPGSADFAELALSRPPVLVSTDELQRRLESADPPVLLDVRWALGDPNGHRHFLDGHLPGAVYVDLDTELAAPASPAQGRHPIPDVEALQAAARRWGIHANSTVVAYDNSGNLAAARAWWLLRWAGVADVRLLDGGLAAWNDRPLETGFGRVPNPGDVVLEPGHLPVLSMDEAAALPDQGALLDARAGERYRGEQEPVDPRAGHIPGAVSAPTSDNLTPDGRFRSAGELGTRFRELGAAEGPVGVYCGSGVTAAHEVAALAIAGIDAALYPGSWSQWSNQPDRPAATGPKP</sequence>
<dbReference type="Gene3D" id="1.10.1040.10">
    <property type="entry name" value="N-(1-d-carboxylethyl)-l-norvaline Dehydrogenase, domain 2"/>
    <property type="match status" value="1"/>
</dbReference>
<dbReference type="Proteomes" id="UP000549616">
    <property type="component" value="Unassembled WGS sequence"/>
</dbReference>
<dbReference type="PANTHER" id="PTHR11364:SF27">
    <property type="entry name" value="SULFURTRANSFERASE"/>
    <property type="match status" value="1"/>
</dbReference>
<dbReference type="EC" id="2.8.1.2" evidence="5"/>
<keyword evidence="6" id="KW-1185">Reference proteome</keyword>
<dbReference type="SMART" id="SM00450">
    <property type="entry name" value="RHOD"/>
    <property type="match status" value="2"/>
</dbReference>
<dbReference type="InterPro" id="IPR008927">
    <property type="entry name" value="6-PGluconate_DH-like_C_sf"/>
</dbReference>
<dbReference type="GO" id="GO:0004792">
    <property type="term" value="F:thiosulfate-cyanide sulfurtransferase activity"/>
    <property type="evidence" value="ECO:0007669"/>
    <property type="project" value="UniProtKB-EC"/>
</dbReference>
<dbReference type="SUPFAM" id="SSF48179">
    <property type="entry name" value="6-phosphogluconate dehydrogenase C-terminal domain-like"/>
    <property type="match status" value="1"/>
</dbReference>
<dbReference type="PROSITE" id="PS00380">
    <property type="entry name" value="RHODANESE_1"/>
    <property type="match status" value="1"/>
</dbReference>
<dbReference type="Pfam" id="PF00581">
    <property type="entry name" value="Rhodanese"/>
    <property type="match status" value="2"/>
</dbReference>
<evidence type="ECO:0000313" key="6">
    <source>
        <dbReference type="Proteomes" id="UP000549616"/>
    </source>
</evidence>
<dbReference type="EC" id="2.8.1.1" evidence="5"/>
<evidence type="ECO:0000256" key="3">
    <source>
        <dbReference type="SAM" id="MobiDB-lite"/>
    </source>
</evidence>
<reference evidence="5 6" key="1">
    <citation type="submission" date="2020-07" db="EMBL/GenBank/DDBJ databases">
        <title>Sequencing the genomes of 1000 actinobacteria strains.</title>
        <authorList>
            <person name="Klenk H.-P."/>
        </authorList>
    </citation>
    <scope>NUCLEOTIDE SEQUENCE [LARGE SCALE GENOMIC DNA]</scope>
    <source>
        <strain evidence="5 6">DSM 104006</strain>
    </source>
</reference>
<dbReference type="Pfam" id="PF02558">
    <property type="entry name" value="ApbA"/>
    <property type="match status" value="1"/>
</dbReference>
<feature type="domain" description="Rhodanese" evidence="4">
    <location>
        <begin position="486"/>
        <end position="596"/>
    </location>
</feature>
<dbReference type="InterPro" id="IPR036873">
    <property type="entry name" value="Rhodanese-like_dom_sf"/>
</dbReference>
<evidence type="ECO:0000256" key="2">
    <source>
        <dbReference type="ARBA" id="ARBA00022737"/>
    </source>
</evidence>
<evidence type="ECO:0000313" key="5">
    <source>
        <dbReference type="EMBL" id="NYI88194.1"/>
    </source>
</evidence>
<feature type="domain" description="Rhodanese" evidence="4">
    <location>
        <begin position="341"/>
        <end position="457"/>
    </location>
</feature>
<dbReference type="AlphaFoldDB" id="A0A853B026"/>
<dbReference type="InterPro" id="IPR013332">
    <property type="entry name" value="KPR_N"/>
</dbReference>
<dbReference type="InterPro" id="IPR013752">
    <property type="entry name" value="KPA_reductase"/>
</dbReference>
<dbReference type="InterPro" id="IPR045078">
    <property type="entry name" value="TST/MPST-like"/>
</dbReference>
<dbReference type="Pfam" id="PF08546">
    <property type="entry name" value="ApbA_C"/>
    <property type="match status" value="1"/>
</dbReference>
<proteinExistence type="predicted"/>
<protein>
    <submittedName>
        <fullName evidence="5">Thiosulfate/3-mercaptopyruvate sulfurtransferase</fullName>
        <ecNumber evidence="5">2.8.1.1</ecNumber>
        <ecNumber evidence="5">2.8.1.2</ecNumber>
    </submittedName>
</protein>
<keyword evidence="2" id="KW-0677">Repeat</keyword>
<accession>A0A853B026</accession>
<dbReference type="InterPro" id="IPR001307">
    <property type="entry name" value="Thiosulphate_STrfase_CS"/>
</dbReference>
<dbReference type="CDD" id="cd01449">
    <property type="entry name" value="TST_Repeat_2"/>
    <property type="match status" value="1"/>
</dbReference>
<organism evidence="5 6">
    <name type="scientific">Amycolatopsis endophytica</name>
    <dbReference type="NCBI Taxonomy" id="860233"/>
    <lineage>
        <taxon>Bacteria</taxon>
        <taxon>Bacillati</taxon>
        <taxon>Actinomycetota</taxon>
        <taxon>Actinomycetes</taxon>
        <taxon>Pseudonocardiales</taxon>
        <taxon>Pseudonocardiaceae</taxon>
        <taxon>Amycolatopsis</taxon>
    </lineage>
</organism>
<dbReference type="RefSeq" id="WP_179772475.1">
    <property type="nucleotide sequence ID" value="NZ_JACCFK010000001.1"/>
</dbReference>
<feature type="region of interest" description="Disordered" evidence="3">
    <location>
        <begin position="505"/>
        <end position="530"/>
    </location>
</feature>
<dbReference type="InterPro" id="IPR013328">
    <property type="entry name" value="6PGD_dom2"/>
</dbReference>
<dbReference type="EMBL" id="JACCFK010000001">
    <property type="protein sequence ID" value="NYI88194.1"/>
    <property type="molecule type" value="Genomic_DNA"/>
</dbReference>
<dbReference type="PANTHER" id="PTHR11364">
    <property type="entry name" value="THIOSULFATE SULFERTANSFERASE"/>
    <property type="match status" value="1"/>
</dbReference>
<comment type="caution">
    <text evidence="5">The sequence shown here is derived from an EMBL/GenBank/DDBJ whole genome shotgun (WGS) entry which is preliminary data.</text>
</comment>
<dbReference type="Gene3D" id="3.40.250.10">
    <property type="entry name" value="Rhodanese-like domain"/>
    <property type="match status" value="2"/>
</dbReference>
<dbReference type="PROSITE" id="PS50206">
    <property type="entry name" value="RHODANESE_3"/>
    <property type="match status" value="2"/>
</dbReference>
<dbReference type="InterPro" id="IPR036188">
    <property type="entry name" value="FAD/NAD-bd_sf"/>
</dbReference>
<dbReference type="CDD" id="cd01448">
    <property type="entry name" value="TST_Repeat_1"/>
    <property type="match status" value="1"/>
</dbReference>
<gene>
    <name evidence="5" type="ORF">HNR02_001517</name>
</gene>
<evidence type="ECO:0000259" key="4">
    <source>
        <dbReference type="PROSITE" id="PS50206"/>
    </source>
</evidence>
<dbReference type="InterPro" id="IPR001763">
    <property type="entry name" value="Rhodanese-like_dom"/>
</dbReference>
<dbReference type="GO" id="GO:0016784">
    <property type="term" value="F:3-mercaptopyruvate sulfurtransferase activity"/>
    <property type="evidence" value="ECO:0007669"/>
    <property type="project" value="UniProtKB-EC"/>
</dbReference>
<keyword evidence="1 5" id="KW-0808">Transferase</keyword>
<dbReference type="SUPFAM" id="SSF51905">
    <property type="entry name" value="FAD/NAD(P)-binding domain"/>
    <property type="match status" value="1"/>
</dbReference>
<evidence type="ECO:0000256" key="1">
    <source>
        <dbReference type="ARBA" id="ARBA00022679"/>
    </source>
</evidence>